<evidence type="ECO:0000256" key="7">
    <source>
        <dbReference type="ARBA" id="ARBA00023136"/>
    </source>
</evidence>
<dbReference type="SUPFAM" id="SSF81345">
    <property type="entry name" value="ABC transporter involved in vitamin B12 uptake, BtuC"/>
    <property type="match status" value="1"/>
</dbReference>
<feature type="transmembrane region" description="Helical" evidence="8">
    <location>
        <begin position="105"/>
        <end position="123"/>
    </location>
</feature>
<keyword evidence="7 8" id="KW-0472">Membrane</keyword>
<feature type="transmembrane region" description="Helical" evidence="8">
    <location>
        <begin position="264"/>
        <end position="284"/>
    </location>
</feature>
<comment type="caution">
    <text evidence="9">The sequence shown here is derived from an EMBL/GenBank/DDBJ whole genome shotgun (WGS) entry which is preliminary data.</text>
</comment>
<dbReference type="AlphaFoldDB" id="A0A562NPH2"/>
<evidence type="ECO:0000313" key="10">
    <source>
        <dbReference type="Proteomes" id="UP000316225"/>
    </source>
</evidence>
<dbReference type="Pfam" id="PF01032">
    <property type="entry name" value="FecCD"/>
    <property type="match status" value="1"/>
</dbReference>
<accession>A0A562NPH2</accession>
<dbReference type="PANTHER" id="PTHR30472:SF25">
    <property type="entry name" value="ABC TRANSPORTER PERMEASE PROTEIN MJ0876-RELATED"/>
    <property type="match status" value="1"/>
</dbReference>
<evidence type="ECO:0000256" key="4">
    <source>
        <dbReference type="ARBA" id="ARBA00022475"/>
    </source>
</evidence>
<evidence type="ECO:0000256" key="8">
    <source>
        <dbReference type="SAM" id="Phobius"/>
    </source>
</evidence>
<dbReference type="RefSeq" id="WP_145398086.1">
    <property type="nucleotide sequence ID" value="NZ_VLKU01000006.1"/>
</dbReference>
<keyword evidence="6 8" id="KW-1133">Transmembrane helix</keyword>
<evidence type="ECO:0000256" key="1">
    <source>
        <dbReference type="ARBA" id="ARBA00004651"/>
    </source>
</evidence>
<comment type="similarity">
    <text evidence="2">Belongs to the binding-protein-dependent transport system permease family. FecCD subfamily.</text>
</comment>
<organism evidence="9 10">
    <name type="scientific">Paracoccus sulfuroxidans</name>
    <dbReference type="NCBI Taxonomy" id="384678"/>
    <lineage>
        <taxon>Bacteria</taxon>
        <taxon>Pseudomonadati</taxon>
        <taxon>Pseudomonadota</taxon>
        <taxon>Alphaproteobacteria</taxon>
        <taxon>Rhodobacterales</taxon>
        <taxon>Paracoccaceae</taxon>
        <taxon>Paracoccus</taxon>
    </lineage>
</organism>
<comment type="subcellular location">
    <subcellularLocation>
        <location evidence="1">Cell membrane</location>
        <topology evidence="1">Multi-pass membrane protein</topology>
    </subcellularLocation>
</comment>
<keyword evidence="3" id="KW-0813">Transport</keyword>
<reference evidence="9 10" key="1">
    <citation type="journal article" date="2015" name="Stand. Genomic Sci.">
        <title>Genomic Encyclopedia of Bacterial and Archaeal Type Strains, Phase III: the genomes of soil and plant-associated and newly described type strains.</title>
        <authorList>
            <person name="Whitman W.B."/>
            <person name="Woyke T."/>
            <person name="Klenk H.P."/>
            <person name="Zhou Y."/>
            <person name="Lilburn T.G."/>
            <person name="Beck B.J."/>
            <person name="De Vos P."/>
            <person name="Vandamme P."/>
            <person name="Eisen J.A."/>
            <person name="Garrity G."/>
            <person name="Hugenholtz P."/>
            <person name="Kyrpides N.C."/>
        </authorList>
    </citation>
    <scope>NUCLEOTIDE SEQUENCE [LARGE SCALE GENOMIC DNA]</scope>
    <source>
        <strain evidence="9 10">CGMCC 1.5364</strain>
    </source>
</reference>
<proteinExistence type="inferred from homology"/>
<feature type="transmembrane region" description="Helical" evidence="8">
    <location>
        <begin position="222"/>
        <end position="252"/>
    </location>
</feature>
<evidence type="ECO:0000256" key="3">
    <source>
        <dbReference type="ARBA" id="ARBA00022448"/>
    </source>
</evidence>
<protein>
    <submittedName>
        <fullName evidence="9">Iron complex transport system permease protein</fullName>
    </submittedName>
</protein>
<dbReference type="Proteomes" id="UP000316225">
    <property type="component" value="Unassembled WGS sequence"/>
</dbReference>
<evidence type="ECO:0000313" key="9">
    <source>
        <dbReference type="EMBL" id="TWI33921.1"/>
    </source>
</evidence>
<dbReference type="GO" id="GO:0005886">
    <property type="term" value="C:plasma membrane"/>
    <property type="evidence" value="ECO:0007669"/>
    <property type="project" value="UniProtKB-SubCell"/>
</dbReference>
<keyword evidence="10" id="KW-1185">Reference proteome</keyword>
<gene>
    <name evidence="9" type="ORF">IQ24_02288</name>
</gene>
<dbReference type="CDD" id="cd06550">
    <property type="entry name" value="TM_ABC_iron-siderophores_like"/>
    <property type="match status" value="1"/>
</dbReference>
<dbReference type="GO" id="GO:0033214">
    <property type="term" value="P:siderophore-iron import into cell"/>
    <property type="evidence" value="ECO:0007669"/>
    <property type="project" value="TreeGrafter"/>
</dbReference>
<sequence length="317" mass="32347">MRVALLIAVTLALALAALAIGRSWLAPQAVLAALADPEGTGRMIWGLRMPRLLVGLIAGAGLGLSGLVFQTLLRNPLASPDIIGITQSAAFGAVCAMMTGGAVMAGAWIGALAGTVVIGWLAWDRRSGISARAAVLQGLGLAILCSAATEALILRASDGNAGMAMTWLTGTLNGIGWPQVQQALWLLPLALPLLLSGRTLDRLELPDDLARALGVRVPQARIGLAALAALLTGGVVALTGPLGFVALAAGPLSRRLARGRPSPVLAALIGASFVTLADILARAISPAALLPTGLYTALIGAPILLIVLAAEFRRNRY</sequence>
<dbReference type="PANTHER" id="PTHR30472">
    <property type="entry name" value="FERRIC ENTEROBACTIN TRANSPORT SYSTEM PERMEASE PROTEIN"/>
    <property type="match status" value="1"/>
</dbReference>
<dbReference type="GO" id="GO:0022857">
    <property type="term" value="F:transmembrane transporter activity"/>
    <property type="evidence" value="ECO:0007669"/>
    <property type="project" value="InterPro"/>
</dbReference>
<evidence type="ECO:0000256" key="2">
    <source>
        <dbReference type="ARBA" id="ARBA00007935"/>
    </source>
</evidence>
<feature type="transmembrane region" description="Helical" evidence="8">
    <location>
        <begin position="48"/>
        <end position="69"/>
    </location>
</feature>
<evidence type="ECO:0000256" key="6">
    <source>
        <dbReference type="ARBA" id="ARBA00022989"/>
    </source>
</evidence>
<dbReference type="OrthoDB" id="9811975at2"/>
<dbReference type="InterPro" id="IPR000522">
    <property type="entry name" value="ABC_transptr_permease_BtuC"/>
</dbReference>
<dbReference type="EMBL" id="VLKU01000006">
    <property type="protein sequence ID" value="TWI33921.1"/>
    <property type="molecule type" value="Genomic_DNA"/>
</dbReference>
<name>A0A562NPH2_9RHOB</name>
<dbReference type="InterPro" id="IPR037294">
    <property type="entry name" value="ABC_BtuC-like"/>
</dbReference>
<feature type="transmembrane region" description="Helical" evidence="8">
    <location>
        <begin position="135"/>
        <end position="154"/>
    </location>
</feature>
<dbReference type="Gene3D" id="1.10.3470.10">
    <property type="entry name" value="ABC transporter involved in vitamin B12 uptake, BtuC"/>
    <property type="match status" value="1"/>
</dbReference>
<keyword evidence="5 8" id="KW-0812">Transmembrane</keyword>
<evidence type="ECO:0000256" key="5">
    <source>
        <dbReference type="ARBA" id="ARBA00022692"/>
    </source>
</evidence>
<feature type="transmembrane region" description="Helical" evidence="8">
    <location>
        <begin position="290"/>
        <end position="310"/>
    </location>
</feature>
<keyword evidence="4" id="KW-1003">Cell membrane</keyword>